<keyword evidence="1" id="KW-0521">NADP</keyword>
<reference evidence="4" key="1">
    <citation type="submission" date="2023-08" db="EMBL/GenBank/DDBJ databases">
        <authorList>
            <person name="Chen Y."/>
            <person name="Shah S."/>
            <person name="Dougan E. K."/>
            <person name="Thang M."/>
            <person name="Chan C."/>
        </authorList>
    </citation>
    <scope>NUCLEOTIDE SEQUENCE</scope>
</reference>
<keyword evidence="5" id="KW-1185">Reference proteome</keyword>
<dbReference type="SUPFAM" id="SSF51735">
    <property type="entry name" value="NAD(P)-binding Rossmann-fold domains"/>
    <property type="match status" value="1"/>
</dbReference>
<feature type="non-terminal residue" evidence="4">
    <location>
        <position position="549"/>
    </location>
</feature>
<dbReference type="Gene3D" id="3.40.50.720">
    <property type="entry name" value="NAD(P)-binding Rossmann-like Domain"/>
    <property type="match status" value="1"/>
</dbReference>
<dbReference type="PANTHER" id="PTHR43103">
    <property type="entry name" value="NUCLEOSIDE-DIPHOSPHATE-SUGAR EPIMERASE"/>
    <property type="match status" value="1"/>
</dbReference>
<keyword evidence="2" id="KW-0119">Carbohydrate metabolism</keyword>
<evidence type="ECO:0000256" key="1">
    <source>
        <dbReference type="ARBA" id="ARBA00022857"/>
    </source>
</evidence>
<dbReference type="AlphaFoldDB" id="A0AA36JJ86"/>
<evidence type="ECO:0000259" key="3">
    <source>
        <dbReference type="Pfam" id="PF01370"/>
    </source>
</evidence>
<feature type="domain" description="NAD-dependent epimerase/dehydratase" evidence="3">
    <location>
        <begin position="17"/>
        <end position="223"/>
    </location>
</feature>
<organism evidence="4 5">
    <name type="scientific">Effrenium voratum</name>
    <dbReference type="NCBI Taxonomy" id="2562239"/>
    <lineage>
        <taxon>Eukaryota</taxon>
        <taxon>Sar</taxon>
        <taxon>Alveolata</taxon>
        <taxon>Dinophyceae</taxon>
        <taxon>Suessiales</taxon>
        <taxon>Symbiodiniaceae</taxon>
        <taxon>Effrenium</taxon>
    </lineage>
</organism>
<dbReference type="Gene3D" id="3.90.25.10">
    <property type="entry name" value="UDP-galactose 4-epimerase, domain 1"/>
    <property type="match status" value="1"/>
</dbReference>
<dbReference type="Pfam" id="PF01370">
    <property type="entry name" value="Epimerase"/>
    <property type="match status" value="1"/>
</dbReference>
<evidence type="ECO:0000313" key="5">
    <source>
        <dbReference type="Proteomes" id="UP001178507"/>
    </source>
</evidence>
<dbReference type="InterPro" id="IPR036291">
    <property type="entry name" value="NAD(P)-bd_dom_sf"/>
</dbReference>
<evidence type="ECO:0000256" key="2">
    <source>
        <dbReference type="ARBA" id="ARBA00023277"/>
    </source>
</evidence>
<protein>
    <recommendedName>
        <fullName evidence="3">NAD-dependent epimerase/dehydratase domain-containing protein</fullName>
    </recommendedName>
</protein>
<name>A0AA36JJ86_9DINO</name>
<dbReference type="Gene3D" id="2.60.120.10">
    <property type="entry name" value="Jelly Rolls"/>
    <property type="match status" value="1"/>
</dbReference>
<evidence type="ECO:0000313" key="4">
    <source>
        <dbReference type="EMBL" id="CAJ1406440.1"/>
    </source>
</evidence>
<dbReference type="InterPro" id="IPR014710">
    <property type="entry name" value="RmlC-like_jellyroll"/>
</dbReference>
<sequence>ARRAPPAPTRPPYAMKVVVTGGCGFLGLQVAKRLLAIGELTSADDQKQEVREVVLFDSGTAKDLPKDPRLRVQPGDITDPAQCEKLVDEDGMVVFHLASVMSGQGEEDFDLCWRVNMEGTRNLLEACRRRRNSKFIFASSGACFGERAAGPERDDTKLLPRTSYGMTKACCELMINDYTRRNFLDGRTARLPTVIPRPEVNSGLPGAFSTVIREPLKGQSCVLNLSPDMKHAVCGFRVLARNLLHLADLPQAALSDSMDRAMNLPCLSLSLSDLEQAVASVVQDTAKLGKVSYAPDPALCEKLGSFHRDMDATRARQLGMVADSSAAAIAADFAAEYVDAALLKPIVELPQEPRHWLVFSNSHLRVFRVENAPGDTTLMHVHRVDSLYFFYTPSSVQNTKWQEAPMDDLLQVGEVRYGDHGNCTLTHRIHNKARPLMMCLDVELAGFEAVRHAKRQKTEPPSVAGLKLIKERPAARVYKLSLDAGAKGSFALPFQRMLLLVHKGARVTGLGRGLLKPGDVFFQEGPMELTLEVIGSRHALSLWLVELLY</sequence>
<comment type="caution">
    <text evidence="4">The sequence shown here is derived from an EMBL/GenBank/DDBJ whole genome shotgun (WGS) entry which is preliminary data.</text>
</comment>
<dbReference type="Proteomes" id="UP001178507">
    <property type="component" value="Unassembled WGS sequence"/>
</dbReference>
<dbReference type="PANTHER" id="PTHR43103:SF3">
    <property type="entry name" value="ADP-L-GLYCERO-D-MANNO-HEPTOSE-6-EPIMERASE"/>
    <property type="match status" value="1"/>
</dbReference>
<proteinExistence type="predicted"/>
<dbReference type="InterPro" id="IPR001509">
    <property type="entry name" value="Epimerase_deHydtase"/>
</dbReference>
<dbReference type="EMBL" id="CAUJNA010003629">
    <property type="protein sequence ID" value="CAJ1406440.1"/>
    <property type="molecule type" value="Genomic_DNA"/>
</dbReference>
<gene>
    <name evidence="4" type="ORF">EVOR1521_LOCUS28404</name>
</gene>
<accession>A0AA36JJ86</accession>